<dbReference type="PATRIC" id="fig|953739.5.peg.5781"/>
<evidence type="ECO:0000256" key="1">
    <source>
        <dbReference type="ARBA" id="ARBA00006845"/>
    </source>
</evidence>
<organism evidence="3 4">
    <name type="scientific">Streptomyces venezuelae (strain ATCC 10712 / CBS 650.69 / DSM 40230 / JCM 4526 / NBRC 13096 / PD 04745)</name>
    <dbReference type="NCBI Taxonomy" id="953739"/>
    <lineage>
        <taxon>Bacteria</taxon>
        <taxon>Bacillati</taxon>
        <taxon>Actinomycetota</taxon>
        <taxon>Actinomycetes</taxon>
        <taxon>Kitasatosporales</taxon>
        <taxon>Streptomycetaceae</taxon>
        <taxon>Streptomyces</taxon>
    </lineage>
</organism>
<keyword evidence="4" id="KW-1185">Reference proteome</keyword>
<dbReference type="HOGENOM" id="CLU_136619_0_0_11"/>
<dbReference type="KEGG" id="sve:SVEN_3560"/>
<dbReference type="EMBL" id="FR845719">
    <property type="protein sequence ID" value="CCA56846.1"/>
    <property type="molecule type" value="Genomic_DNA"/>
</dbReference>
<dbReference type="Gene3D" id="3.30.370.10">
    <property type="entry name" value="Barstar-like"/>
    <property type="match status" value="1"/>
</dbReference>
<proteinExistence type="inferred from homology"/>
<gene>
    <name evidence="3" type="ordered locus">SVEN_3560</name>
</gene>
<dbReference type="InterPro" id="IPR035905">
    <property type="entry name" value="Barstar-like_sf"/>
</dbReference>
<dbReference type="SUPFAM" id="SSF52038">
    <property type="entry name" value="Barstar-related"/>
    <property type="match status" value="1"/>
</dbReference>
<name>F2RBY5_STRVP</name>
<reference evidence="3 4" key="1">
    <citation type="journal article" date="2011" name="BMC Genomics">
        <title>Genome-wide analysis of the role of GlnR in Streptomyces venezuelae provides new insights into global nitrogen regulation in actinomycetes.</title>
        <authorList>
            <person name="Pullan S.T."/>
            <person name="Bibb M.J."/>
            <person name="Merrick M."/>
        </authorList>
    </citation>
    <scope>NUCLEOTIDE SEQUENCE [LARGE SCALE GENOMIC DNA]</scope>
    <source>
        <strain evidence="4">ATCC 10712 / CBS 650.69 / DSM 40230 / JCM 4526 / NBRC 13096 / PD 04745</strain>
    </source>
</reference>
<evidence type="ECO:0000313" key="4">
    <source>
        <dbReference type="Proteomes" id="UP000006854"/>
    </source>
</evidence>
<feature type="domain" description="Barstar (barnase inhibitor)" evidence="2">
    <location>
        <begin position="37"/>
        <end position="119"/>
    </location>
</feature>
<accession>F2RBY5</accession>
<evidence type="ECO:0000313" key="3">
    <source>
        <dbReference type="EMBL" id="CCA56846.1"/>
    </source>
</evidence>
<comment type="similarity">
    <text evidence="1">Belongs to the barstar family.</text>
</comment>
<dbReference type="STRING" id="953739.SVEN_3560"/>
<protein>
    <recommendedName>
        <fullName evidence="2">Barstar (barnase inhibitor) domain-containing protein</fullName>
    </recommendedName>
</protein>
<evidence type="ECO:0000259" key="2">
    <source>
        <dbReference type="Pfam" id="PF01337"/>
    </source>
</evidence>
<dbReference type="AlphaFoldDB" id="F2RBY5"/>
<dbReference type="InterPro" id="IPR000468">
    <property type="entry name" value="Barstar"/>
</dbReference>
<dbReference type="Pfam" id="PF01337">
    <property type="entry name" value="Barstar"/>
    <property type="match status" value="1"/>
</dbReference>
<dbReference type="eggNOG" id="COG2732">
    <property type="taxonomic scope" value="Bacteria"/>
</dbReference>
<sequence length="160" mass="17965">MKEDSRSIHIAPWLHIVTPSGGVPLGELLPASGRVYVARLDGREMSDEVTTFQQFEEALKFPAYFGWNWDAFHDCLRDLQWLASDHHVLIIESAEQALSEDHAAHRQLLASLWNSGRGWSYVKRPEGVTLSRLSIVLSCDEDSVDDLAGAFQEFQGPPAF</sequence>
<dbReference type="Proteomes" id="UP000006854">
    <property type="component" value="Chromosome"/>
</dbReference>